<sequence>MARKEKKKIKSQLKSSYTSKEANAPKLWPYLPPQLIYLIEQQPPLSQNKTFSRAVTKSWRLPSKCNPNPAPPWLQLTFDDQEPADIQIYSFDVRFKEACLWCWREELHIRCKSQFLGCFHGVLLCQQLSISSYRNPSPCLAKRELAVDGKMGFALWDVKYPVLYAASYQSPHPENKCTLIYLTGIARPAFAFYRTWKGTGQWIKKDSTIIDPHCSDPNERSHLLRFTSGIWFKQKFYALSLQGTLAVIEEIDSDLRITALGNKRAVPSVTCKHFRECMIQSEGEILLVFLVSRDTIKVVDYVEIYKLDVDNLRWIKKESFGNRTLILGINCYMSVLASKVRCRRNCVYYTPFSADGWCVYDMETAVISTPSKSQLWIDPTAED</sequence>
<accession>A0A2C9V502</accession>
<reference evidence="4" key="1">
    <citation type="journal article" date="2016" name="Nat. Biotechnol.">
        <title>Sequencing wild and cultivated cassava and related species reveals extensive interspecific hybridization and genetic diversity.</title>
        <authorList>
            <person name="Bredeson J.V."/>
            <person name="Lyons J.B."/>
            <person name="Prochnik S.E."/>
            <person name="Wu G.A."/>
            <person name="Ha C.M."/>
            <person name="Edsinger-Gonzales E."/>
            <person name="Grimwood J."/>
            <person name="Schmutz J."/>
            <person name="Rabbi I.Y."/>
            <person name="Egesi C."/>
            <person name="Nauluvula P."/>
            <person name="Lebot V."/>
            <person name="Ndunguru J."/>
            <person name="Mkamilo G."/>
            <person name="Bart R.S."/>
            <person name="Setter T.L."/>
            <person name="Gleadow R.M."/>
            <person name="Kulakow P."/>
            <person name="Ferguson M.E."/>
            <person name="Rounsley S."/>
            <person name="Rokhsar D.S."/>
        </authorList>
    </citation>
    <scope>NUCLEOTIDE SEQUENCE [LARGE SCALE GENOMIC DNA]</scope>
    <source>
        <strain evidence="4">cv. AM560-2</strain>
    </source>
</reference>
<dbReference type="OMA" id="FVEEECC"/>
<dbReference type="InterPro" id="IPR005174">
    <property type="entry name" value="KIB1-4_b-propeller"/>
</dbReference>
<dbReference type="EMBL" id="CM004396">
    <property type="protein sequence ID" value="OAY39443.1"/>
    <property type="molecule type" value="Genomic_DNA"/>
</dbReference>
<feature type="compositionally biased region" description="Basic residues" evidence="1">
    <location>
        <begin position="1"/>
        <end position="11"/>
    </location>
</feature>
<dbReference type="Pfam" id="PF03478">
    <property type="entry name" value="Beta-prop_KIB1-4"/>
    <property type="match status" value="1"/>
</dbReference>
<dbReference type="PANTHER" id="PTHR33127:SF69">
    <property type="entry name" value="OS09G0340800 PROTEIN"/>
    <property type="match status" value="1"/>
</dbReference>
<dbReference type="AlphaFoldDB" id="A0A2C9V502"/>
<dbReference type="PANTHER" id="PTHR33127">
    <property type="entry name" value="TRANSMEMBRANE PROTEIN"/>
    <property type="match status" value="1"/>
</dbReference>
<evidence type="ECO:0000259" key="2">
    <source>
        <dbReference type="Pfam" id="PF03478"/>
    </source>
</evidence>
<dbReference type="Gramene" id="Manes.10G095500.1.v8.1">
    <property type="protein sequence ID" value="Manes.10G095500.1.v8.1.CDS.1"/>
    <property type="gene ID" value="Manes.10G095500.v8.1"/>
</dbReference>
<evidence type="ECO:0000313" key="3">
    <source>
        <dbReference type="EMBL" id="OAY39443.1"/>
    </source>
</evidence>
<proteinExistence type="predicted"/>
<organism evidence="3 4">
    <name type="scientific">Manihot esculenta</name>
    <name type="common">Cassava</name>
    <name type="synonym">Jatropha manihot</name>
    <dbReference type="NCBI Taxonomy" id="3983"/>
    <lineage>
        <taxon>Eukaryota</taxon>
        <taxon>Viridiplantae</taxon>
        <taxon>Streptophyta</taxon>
        <taxon>Embryophyta</taxon>
        <taxon>Tracheophyta</taxon>
        <taxon>Spermatophyta</taxon>
        <taxon>Magnoliopsida</taxon>
        <taxon>eudicotyledons</taxon>
        <taxon>Gunneridae</taxon>
        <taxon>Pentapetalae</taxon>
        <taxon>rosids</taxon>
        <taxon>fabids</taxon>
        <taxon>Malpighiales</taxon>
        <taxon>Euphorbiaceae</taxon>
        <taxon>Crotonoideae</taxon>
        <taxon>Manihoteae</taxon>
        <taxon>Manihot</taxon>
    </lineage>
</organism>
<dbReference type="STRING" id="3983.A0A2C9V502"/>
<evidence type="ECO:0000313" key="4">
    <source>
        <dbReference type="Proteomes" id="UP000091857"/>
    </source>
</evidence>
<dbReference type="Proteomes" id="UP000091857">
    <property type="component" value="Chromosome 10"/>
</dbReference>
<feature type="region of interest" description="Disordered" evidence="1">
    <location>
        <begin position="1"/>
        <end position="21"/>
    </location>
</feature>
<evidence type="ECO:0000256" key="1">
    <source>
        <dbReference type="SAM" id="MobiDB-lite"/>
    </source>
</evidence>
<protein>
    <recommendedName>
        <fullName evidence="2">KIB1-4 beta-propeller domain-containing protein</fullName>
    </recommendedName>
</protein>
<name>A0A2C9V502_MANES</name>
<gene>
    <name evidence="3" type="ORF">MANES_10G095500v8</name>
</gene>
<feature type="domain" description="KIB1-4 beta-propeller" evidence="2">
    <location>
        <begin position="169"/>
        <end position="361"/>
    </location>
</feature>
<keyword evidence="4" id="KW-1185">Reference proteome</keyword>
<comment type="caution">
    <text evidence="3">The sequence shown here is derived from an EMBL/GenBank/DDBJ whole genome shotgun (WGS) entry which is preliminary data.</text>
</comment>